<dbReference type="Proteomes" id="UP000019598">
    <property type="component" value="Unassembled WGS sequence"/>
</dbReference>
<name>R9LH77_9BACL</name>
<evidence type="ECO:0000313" key="1">
    <source>
        <dbReference type="EMBL" id="EOS57716.1"/>
    </source>
</evidence>
<dbReference type="AlphaFoldDB" id="R9LH77"/>
<sequence>MVLDGTEWSWMELNGAGWNRMVLMPLGLVLPKIHFNFGNPIVI</sequence>
<organism evidence="1 2">
    <name type="scientific">Paenibacillus barengoltzii G22</name>
    <dbReference type="NCBI Taxonomy" id="1235795"/>
    <lineage>
        <taxon>Bacteria</taxon>
        <taxon>Bacillati</taxon>
        <taxon>Bacillota</taxon>
        <taxon>Bacilli</taxon>
        <taxon>Bacillales</taxon>
        <taxon>Paenibacillaceae</taxon>
        <taxon>Paenibacillus</taxon>
    </lineage>
</organism>
<evidence type="ECO:0000313" key="2">
    <source>
        <dbReference type="Proteomes" id="UP000019598"/>
    </source>
</evidence>
<dbReference type="PATRIC" id="fig|1235795.3.peg.718"/>
<proteinExistence type="predicted"/>
<reference evidence="1 2" key="1">
    <citation type="submission" date="2013-04" db="EMBL/GenBank/DDBJ databases">
        <title>The Genome Sequence of Paenibacillus barengoltzii G22.</title>
        <authorList>
            <consortium name="The Broad Institute Genomics Platform"/>
            <consortium name="The Broad Institute Genome Sequencing Center for Infectious Disease"/>
            <person name="Earl A."/>
            <person name="Xavier R."/>
            <person name="Elson C."/>
            <person name="Duck W."/>
            <person name="Walker B."/>
            <person name="Young S."/>
            <person name="Zeng Q."/>
            <person name="Gargeya S."/>
            <person name="Fitzgerald M."/>
            <person name="Haas B."/>
            <person name="Abouelleil A."/>
            <person name="Allen A.W."/>
            <person name="Alvarado L."/>
            <person name="Arachchi H.M."/>
            <person name="Berlin A.M."/>
            <person name="Chapman S.B."/>
            <person name="Gainer-Dewar J."/>
            <person name="Goldberg J."/>
            <person name="Griggs A."/>
            <person name="Gujja S."/>
            <person name="Hansen M."/>
            <person name="Howarth C."/>
            <person name="Imamovic A."/>
            <person name="Ireland A."/>
            <person name="Larimer J."/>
            <person name="McCowan C."/>
            <person name="Murphy C."/>
            <person name="Pearson M."/>
            <person name="Poon T.W."/>
            <person name="Priest M."/>
            <person name="Roberts A."/>
            <person name="Saif S."/>
            <person name="Shea T."/>
            <person name="Sisk P."/>
            <person name="Sykes S."/>
            <person name="Wortman J."/>
            <person name="Nusbaum C."/>
            <person name="Birren B."/>
        </authorList>
    </citation>
    <scope>NUCLEOTIDE SEQUENCE [LARGE SCALE GENOMIC DNA]</scope>
    <source>
        <strain evidence="1 2">G22</strain>
    </source>
</reference>
<gene>
    <name evidence="1" type="ORF">C812_00761</name>
</gene>
<protein>
    <submittedName>
        <fullName evidence="1">Uncharacterized protein</fullName>
    </submittedName>
</protein>
<accession>R9LH77</accession>
<dbReference type="HOGENOM" id="CLU_3236963_0_0_9"/>
<comment type="caution">
    <text evidence="1">The sequence shown here is derived from an EMBL/GenBank/DDBJ whole genome shotgun (WGS) entry which is preliminary data.</text>
</comment>
<dbReference type="EMBL" id="ASSZ01000011">
    <property type="protein sequence ID" value="EOS57716.1"/>
    <property type="molecule type" value="Genomic_DNA"/>
</dbReference>